<dbReference type="AlphaFoldDB" id="A0A0K2GEP0"/>
<dbReference type="InterPro" id="IPR020056">
    <property type="entry name" value="Rbsml_bL25/Gln-tRNA_synth_N"/>
</dbReference>
<name>A0A0K2GEP0_NITMO</name>
<dbReference type="PATRIC" id="fig|42253.5.peg.2899"/>
<dbReference type="EMBL" id="CP011801">
    <property type="protein sequence ID" value="ALA59334.1"/>
    <property type="molecule type" value="Genomic_DNA"/>
</dbReference>
<gene>
    <name evidence="2" type="ORF">NITMOv2_2928</name>
</gene>
<dbReference type="STRING" id="42253.NITMOv2_2928"/>
<dbReference type="InterPro" id="IPR011035">
    <property type="entry name" value="Ribosomal_bL25/Gln-tRNA_synth"/>
</dbReference>
<evidence type="ECO:0000313" key="2">
    <source>
        <dbReference type="EMBL" id="ALA59334.1"/>
    </source>
</evidence>
<organism evidence="2 3">
    <name type="scientific">Nitrospira moscoviensis</name>
    <dbReference type="NCBI Taxonomy" id="42253"/>
    <lineage>
        <taxon>Bacteria</taxon>
        <taxon>Pseudomonadati</taxon>
        <taxon>Nitrospirota</taxon>
        <taxon>Nitrospiria</taxon>
        <taxon>Nitrospirales</taxon>
        <taxon>Nitrospiraceae</taxon>
        <taxon>Nitrospira</taxon>
    </lineage>
</organism>
<reference evidence="2 3" key="1">
    <citation type="journal article" date="2015" name="Proc. Natl. Acad. Sci. U.S.A.">
        <title>Expanded metabolic versatility of ubiquitous nitrite-oxidizing bacteria from the genus Nitrospira.</title>
        <authorList>
            <person name="Koch H."/>
            <person name="Lucker S."/>
            <person name="Albertsen M."/>
            <person name="Kitzinger K."/>
            <person name="Herbold C."/>
            <person name="Spieck E."/>
            <person name="Nielsen P.H."/>
            <person name="Wagner M."/>
            <person name="Daims H."/>
        </authorList>
    </citation>
    <scope>NUCLEOTIDE SEQUENCE [LARGE SCALE GENOMIC DNA]</scope>
    <source>
        <strain evidence="2 3">NSP M-1</strain>
    </source>
</reference>
<keyword evidence="3" id="KW-1185">Reference proteome</keyword>
<evidence type="ECO:0000313" key="3">
    <source>
        <dbReference type="Proteomes" id="UP000069205"/>
    </source>
</evidence>
<sequence>MRWKPRSVCITDRAEVMRDVDGGLHLNPDWLDHLPGCLTEPGLRHAPTGARFEFKGQGYFCVYPDTTLGRLIFNRTVSLKTLGPEIQKPRP</sequence>
<proteinExistence type="predicted"/>
<evidence type="ECO:0000256" key="1">
    <source>
        <dbReference type="ARBA" id="ARBA00035479"/>
    </source>
</evidence>
<accession>A0A0K2GEP0</accession>
<protein>
    <recommendedName>
        <fullName evidence="1">50S ribosomal protein L25</fullName>
    </recommendedName>
</protein>
<dbReference type="KEGG" id="nmv:NITMOv2_2928"/>
<dbReference type="Proteomes" id="UP000069205">
    <property type="component" value="Chromosome"/>
</dbReference>
<dbReference type="SUPFAM" id="SSF50715">
    <property type="entry name" value="Ribosomal protein L25-like"/>
    <property type="match status" value="1"/>
</dbReference>
<dbReference type="GO" id="GO:0006412">
    <property type="term" value="P:translation"/>
    <property type="evidence" value="ECO:0007669"/>
    <property type="project" value="InterPro"/>
</dbReference>
<dbReference type="Gene3D" id="2.40.240.10">
    <property type="entry name" value="Ribosomal Protein L25, Chain P"/>
    <property type="match status" value="1"/>
</dbReference>